<dbReference type="Proteomes" id="UP000005019">
    <property type="component" value="Unassembled WGS sequence"/>
</dbReference>
<dbReference type="GO" id="GO:0017004">
    <property type="term" value="P:cytochrome complex assembly"/>
    <property type="evidence" value="ECO:0007669"/>
    <property type="project" value="UniProtKB-KW"/>
</dbReference>
<comment type="subcellular location">
    <subcellularLocation>
        <location evidence="2">Cell inner membrane</location>
        <topology evidence="2">Multi-pass membrane protein</topology>
    </subcellularLocation>
</comment>
<dbReference type="Pfam" id="PF03379">
    <property type="entry name" value="CcmB"/>
    <property type="match status" value="1"/>
</dbReference>
<feature type="transmembrane region" description="Helical" evidence="13">
    <location>
        <begin position="93"/>
        <end position="122"/>
    </location>
</feature>
<name>F5RBF8_METUF</name>
<evidence type="ECO:0000256" key="5">
    <source>
        <dbReference type="ARBA" id="ARBA00022448"/>
    </source>
</evidence>
<evidence type="ECO:0000256" key="6">
    <source>
        <dbReference type="ARBA" id="ARBA00022475"/>
    </source>
</evidence>
<keyword evidence="11 12" id="KW-0472">Membrane</keyword>
<dbReference type="OrthoDB" id="9799895at2"/>
<dbReference type="InterPro" id="IPR003544">
    <property type="entry name" value="Cyt_c_biogenesis_CcmB"/>
</dbReference>
<dbReference type="InterPro" id="IPR026031">
    <property type="entry name" value="Cyt_c_CcmB_bac"/>
</dbReference>
<keyword evidence="15" id="KW-1185">Reference proteome</keyword>
<evidence type="ECO:0000313" key="15">
    <source>
        <dbReference type="Proteomes" id="UP000005019"/>
    </source>
</evidence>
<dbReference type="GO" id="GO:0005886">
    <property type="term" value="C:plasma membrane"/>
    <property type="evidence" value="ECO:0007669"/>
    <property type="project" value="UniProtKB-SubCell"/>
</dbReference>
<comment type="caution">
    <text evidence="14">The sequence shown here is derived from an EMBL/GenBank/DDBJ whole genome shotgun (WGS) entry which is preliminary data.</text>
</comment>
<accession>F5RBF8</accession>
<evidence type="ECO:0000256" key="9">
    <source>
        <dbReference type="ARBA" id="ARBA00022748"/>
    </source>
</evidence>
<keyword evidence="9 12" id="KW-0201">Cytochrome c-type biogenesis</keyword>
<dbReference type="STRING" id="1000565.METUNv1_01601"/>
<evidence type="ECO:0000256" key="3">
    <source>
        <dbReference type="ARBA" id="ARBA00010544"/>
    </source>
</evidence>
<comment type="function">
    <text evidence="1 12">Required for the export of heme to the periplasm for the biogenesis of c-type cytochromes.</text>
</comment>
<evidence type="ECO:0000313" key="14">
    <source>
        <dbReference type="EMBL" id="EGK72129.1"/>
    </source>
</evidence>
<evidence type="ECO:0000256" key="4">
    <source>
        <dbReference type="ARBA" id="ARBA00016452"/>
    </source>
</evidence>
<comment type="similarity">
    <text evidence="3 12">Belongs to the CcmB/CycW/HelB family.</text>
</comment>
<evidence type="ECO:0000256" key="8">
    <source>
        <dbReference type="ARBA" id="ARBA00022692"/>
    </source>
</evidence>
<dbReference type="PANTHER" id="PTHR30070">
    <property type="entry name" value="HEME EXPORTER PROTEIN B"/>
    <property type="match status" value="1"/>
</dbReference>
<keyword evidence="7 12" id="KW-0997">Cell inner membrane</keyword>
<evidence type="ECO:0000256" key="13">
    <source>
        <dbReference type="SAM" id="Phobius"/>
    </source>
</evidence>
<evidence type="ECO:0000256" key="2">
    <source>
        <dbReference type="ARBA" id="ARBA00004429"/>
    </source>
</evidence>
<reference evidence="14 15" key="1">
    <citation type="journal article" date="2011" name="J. Bacteriol.">
        <title>Genome sequence of Methyloversatilis universalis FAM5T, a methylotrophic representative of the order Rhodocyclales.</title>
        <authorList>
            <person name="Kittichotirat W."/>
            <person name="Good N.M."/>
            <person name="Hall R."/>
            <person name="Bringel F."/>
            <person name="Lajus A."/>
            <person name="Medigue C."/>
            <person name="Smalley N.E."/>
            <person name="Beck D."/>
            <person name="Bumgarner R."/>
            <person name="Vuilleumier S."/>
            <person name="Kalyuzhnaya M.G."/>
        </authorList>
    </citation>
    <scope>NUCLEOTIDE SEQUENCE [LARGE SCALE GENOMIC DNA]</scope>
    <source>
        <strain evidence="15">ATCC BAA-1314 / JCM 13912 / FAM5</strain>
    </source>
</reference>
<proteinExistence type="inferred from homology"/>
<feature type="transmembrane region" description="Helical" evidence="13">
    <location>
        <begin position="51"/>
        <end position="72"/>
    </location>
</feature>
<evidence type="ECO:0000256" key="1">
    <source>
        <dbReference type="ARBA" id="ARBA00002442"/>
    </source>
</evidence>
<feature type="transmembrane region" description="Helical" evidence="13">
    <location>
        <begin position="194"/>
        <end position="217"/>
    </location>
</feature>
<keyword evidence="6 12" id="KW-1003">Cell membrane</keyword>
<evidence type="ECO:0000256" key="12">
    <source>
        <dbReference type="PIRNR" id="PIRNR002764"/>
    </source>
</evidence>
<gene>
    <name evidence="14" type="ORF">METUNv1_01601</name>
</gene>
<dbReference type="NCBIfam" id="TIGR01190">
    <property type="entry name" value="ccmB"/>
    <property type="match status" value="1"/>
</dbReference>
<keyword evidence="8 13" id="KW-0812">Transmembrane</keyword>
<evidence type="ECO:0000256" key="7">
    <source>
        <dbReference type="ARBA" id="ARBA00022519"/>
    </source>
</evidence>
<dbReference type="AlphaFoldDB" id="F5RBF8"/>
<evidence type="ECO:0000256" key="11">
    <source>
        <dbReference type="ARBA" id="ARBA00023136"/>
    </source>
</evidence>
<keyword evidence="10 13" id="KW-1133">Transmembrane helix</keyword>
<dbReference type="PIRSF" id="PIRSF002764">
    <property type="entry name" value="CcmB"/>
    <property type="match status" value="1"/>
</dbReference>
<dbReference type="RefSeq" id="WP_008060562.1">
    <property type="nucleotide sequence ID" value="NZ_AFHG01000043.1"/>
</dbReference>
<feature type="transmembrane region" description="Helical" evidence="13">
    <location>
        <begin position="128"/>
        <end position="150"/>
    </location>
</feature>
<dbReference type="PANTHER" id="PTHR30070:SF1">
    <property type="entry name" value="CYTOCHROME C BIOGENESIS B-RELATED"/>
    <property type="match status" value="1"/>
</dbReference>
<dbReference type="EMBL" id="AFHG01000043">
    <property type="protein sequence ID" value="EGK72129.1"/>
    <property type="molecule type" value="Genomic_DNA"/>
</dbReference>
<dbReference type="eggNOG" id="COG2386">
    <property type="taxonomic scope" value="Bacteria"/>
</dbReference>
<dbReference type="GO" id="GO:1903607">
    <property type="term" value="P:cytochrome c biosynthetic process"/>
    <property type="evidence" value="ECO:0007669"/>
    <property type="project" value="TreeGrafter"/>
</dbReference>
<feature type="transmembrane region" description="Helical" evidence="13">
    <location>
        <begin position="162"/>
        <end position="182"/>
    </location>
</feature>
<feature type="transmembrane region" description="Helical" evidence="13">
    <location>
        <begin position="21"/>
        <end position="39"/>
    </location>
</feature>
<keyword evidence="5 12" id="KW-0813">Transport</keyword>
<evidence type="ECO:0000256" key="10">
    <source>
        <dbReference type="ARBA" id="ARBA00022989"/>
    </source>
</evidence>
<dbReference type="GO" id="GO:0015232">
    <property type="term" value="F:heme transmembrane transporter activity"/>
    <property type="evidence" value="ECO:0007669"/>
    <property type="project" value="InterPro"/>
</dbReference>
<protein>
    <recommendedName>
        <fullName evidence="4 12">Heme exporter protein B</fullName>
    </recommendedName>
</protein>
<organism evidence="14 15">
    <name type="scientific">Methyloversatilis universalis (strain ATCC BAA-1314 / DSM 25237 / JCM 13912 / CCUG 52030 / FAM5)</name>
    <dbReference type="NCBI Taxonomy" id="1000565"/>
    <lineage>
        <taxon>Bacteria</taxon>
        <taxon>Pseudomonadati</taxon>
        <taxon>Pseudomonadota</taxon>
        <taxon>Betaproteobacteria</taxon>
        <taxon>Nitrosomonadales</taxon>
        <taxon>Sterolibacteriaceae</taxon>
        <taxon>Methyloversatilis</taxon>
    </lineage>
</organism>
<dbReference type="PRINTS" id="PR01414">
    <property type="entry name" value="CCMBBIOGNSIS"/>
</dbReference>
<sequence length="222" mass="23145">MLSVFMAVLRRDLLLAWRRRSDVLTALGFFLLVTSLFPLGVGPEPDQLAQIAGGVMWVAALLATLLSVSRLFESDEADGTLEQMLLSVEPLAVIVLAKVCAYWLLTGLPLVLIAPLIALQFSLTPDETLIVCASLLIGTPTLSLLGAIGASLTLGLRGGGALIALLVLPLYIPVLIFGAGAIDRWRAGLEVGSNLALLAACLLVALAVAPVASAAALRIAQD</sequence>